<keyword evidence="1" id="KW-0472">Membrane</keyword>
<dbReference type="EMBL" id="OZ075135">
    <property type="protein sequence ID" value="CAL4999080.1"/>
    <property type="molecule type" value="Genomic_DNA"/>
</dbReference>
<proteinExistence type="predicted"/>
<evidence type="ECO:0000256" key="1">
    <source>
        <dbReference type="SAM" id="Phobius"/>
    </source>
</evidence>
<feature type="transmembrane region" description="Helical" evidence="1">
    <location>
        <begin position="456"/>
        <end position="477"/>
    </location>
</feature>
<evidence type="ECO:0000313" key="2">
    <source>
        <dbReference type="EMBL" id="CAL4999080.1"/>
    </source>
</evidence>
<keyword evidence="3" id="KW-1185">Reference proteome</keyword>
<name>A0ABC9BEI2_9POAL</name>
<keyword evidence="1" id="KW-1133">Transmembrane helix</keyword>
<gene>
    <name evidence="2" type="ORF">URODEC1_LOCUS64129</name>
</gene>
<protein>
    <submittedName>
        <fullName evidence="2">Uncharacterized protein</fullName>
    </submittedName>
</protein>
<keyword evidence="1" id="KW-0812">Transmembrane</keyword>
<organism evidence="2 3">
    <name type="scientific">Urochloa decumbens</name>
    <dbReference type="NCBI Taxonomy" id="240449"/>
    <lineage>
        <taxon>Eukaryota</taxon>
        <taxon>Viridiplantae</taxon>
        <taxon>Streptophyta</taxon>
        <taxon>Embryophyta</taxon>
        <taxon>Tracheophyta</taxon>
        <taxon>Spermatophyta</taxon>
        <taxon>Magnoliopsida</taxon>
        <taxon>Liliopsida</taxon>
        <taxon>Poales</taxon>
        <taxon>Poaceae</taxon>
        <taxon>PACMAD clade</taxon>
        <taxon>Panicoideae</taxon>
        <taxon>Panicodae</taxon>
        <taxon>Paniceae</taxon>
        <taxon>Melinidinae</taxon>
        <taxon>Urochloa</taxon>
    </lineage>
</organism>
<reference evidence="3" key="1">
    <citation type="submission" date="2024-06" db="EMBL/GenBank/DDBJ databases">
        <authorList>
            <person name="Ryan C."/>
        </authorList>
    </citation>
    <scope>NUCLEOTIDE SEQUENCE [LARGE SCALE GENOMIC DNA]</scope>
</reference>
<sequence>MICKMLNAGAEPSACLINQSTEIRMCALGLTNHQLRDSIPAAAAMVGIMKGTIKICHWISENNVPFDAFDVDLDNDFELGRQVRLRTICLMISILEKSPVSASAAEHKAVKEKSFSGNIIDGDDIAPAEAANMTGCNTQDQEKITGTDISKKRSLEGADKEADHQEVGICRNGSRLSKRGGRHHYLGHGDDHGVPLRLEYLTGSSDDIRKNQMEICTDEDRMVLDSSIEDLEEGDDAKTVPPPVGIVKFADVFEKTWGWDRLLPLKSPIEWSDYCNYLRQYYKCNANVVADVTGSLVASAEVCLKKEEELVSLWNARVVPNPIAILPVNTIVQSNLIQEHAHSVIFAKDQLPVASSVAFACINKETDVICELLKHDAEPTDGIIQQSSVIRMCALSLMHLQGPYAIEATAAMLGITKECKLMCDWMKKKDNLITFGFFTCHELEECRLIRVRTLDVLLSILMMIRMLDFFWLLHILVGQSSY</sequence>
<reference evidence="2 3" key="2">
    <citation type="submission" date="2024-10" db="EMBL/GenBank/DDBJ databases">
        <authorList>
            <person name="Ryan C."/>
        </authorList>
    </citation>
    <scope>NUCLEOTIDE SEQUENCE [LARGE SCALE GENOMIC DNA]</scope>
</reference>
<dbReference type="AlphaFoldDB" id="A0ABC9BEI2"/>
<dbReference type="Proteomes" id="UP001497457">
    <property type="component" value="Chromosome 25rd"/>
</dbReference>
<accession>A0ABC9BEI2</accession>
<evidence type="ECO:0000313" key="3">
    <source>
        <dbReference type="Proteomes" id="UP001497457"/>
    </source>
</evidence>